<keyword evidence="2" id="KW-1185">Reference proteome</keyword>
<dbReference type="InterPro" id="IPR036465">
    <property type="entry name" value="vWFA_dom_sf"/>
</dbReference>
<evidence type="ECO:0000313" key="2">
    <source>
        <dbReference type="Proteomes" id="UP000749559"/>
    </source>
</evidence>
<gene>
    <name evidence="1" type="ORF">OFUS_LOCUS17139</name>
</gene>
<dbReference type="Gene3D" id="3.40.50.410">
    <property type="entry name" value="von Willebrand factor, type A domain"/>
    <property type="match status" value="1"/>
</dbReference>
<name>A0A8J1XV29_OWEFU</name>
<dbReference type="PANTHER" id="PTHR24020:SF84">
    <property type="entry name" value="VWFA DOMAIN-CONTAINING PROTEIN"/>
    <property type="match status" value="1"/>
</dbReference>
<dbReference type="AlphaFoldDB" id="A0A8J1XV29"/>
<protein>
    <submittedName>
        <fullName evidence="1">Uncharacterized protein</fullName>
    </submittedName>
</protein>
<evidence type="ECO:0000313" key="1">
    <source>
        <dbReference type="EMBL" id="CAH1792123.1"/>
    </source>
</evidence>
<dbReference type="PANTHER" id="PTHR24020">
    <property type="entry name" value="COLLAGEN ALPHA"/>
    <property type="match status" value="1"/>
</dbReference>
<dbReference type="EMBL" id="CAIIXF020000008">
    <property type="protein sequence ID" value="CAH1792123.1"/>
    <property type="molecule type" value="Genomic_DNA"/>
</dbReference>
<dbReference type="Pfam" id="PF00092">
    <property type="entry name" value="VWA"/>
    <property type="match status" value="1"/>
</dbReference>
<dbReference type="Proteomes" id="UP000749559">
    <property type="component" value="Unassembled WGS sequence"/>
</dbReference>
<dbReference type="InterPro" id="IPR050525">
    <property type="entry name" value="ECM_Assembly_Org"/>
</dbReference>
<proteinExistence type="predicted"/>
<dbReference type="SMART" id="SM00327">
    <property type="entry name" value="VWA"/>
    <property type="match status" value="1"/>
</dbReference>
<accession>A0A8J1XV29</accession>
<dbReference type="PROSITE" id="PS50234">
    <property type="entry name" value="VWFA"/>
    <property type="match status" value="1"/>
</dbReference>
<dbReference type="SUPFAM" id="SSF53300">
    <property type="entry name" value="vWA-like"/>
    <property type="match status" value="1"/>
</dbReference>
<comment type="caution">
    <text evidence="1">The sequence shown here is derived from an EMBL/GenBank/DDBJ whole genome shotgun (WGS) entry which is preliminary data.</text>
</comment>
<dbReference type="InterPro" id="IPR002035">
    <property type="entry name" value="VWF_A"/>
</dbReference>
<reference evidence="1" key="1">
    <citation type="submission" date="2022-03" db="EMBL/GenBank/DDBJ databases">
        <authorList>
            <person name="Martin C."/>
        </authorList>
    </citation>
    <scope>NUCLEOTIDE SEQUENCE</scope>
</reference>
<sequence>MKMAVCTPLTMVITSLLFPVSCQGGFGIYLPPTGSGTYGDVSSVDDGCRSSRFGSDRYASVKFMGEVHKCAYYECQADGQYYMKLCPVGMGVVSTLIKKGRMGGIRPPCQGNGACKETLTEKGVQNVSLTICATDMAILLDVCTLSTEDKGKVQAFVLNLIRAFPIGHFATKIAGVSYDDKLVELLTFGKTDDQRTAMITLGNNFNTEDTSLQCGTESWKVLKYAYENLLFGDGSNNRENINDTVILISDGTSIGNDEATFWADKLKADGVNIMVIHLANTTSNAEKVLREYASDSMNGYWSVADIDQIGTIKNEVVETICNQQ</sequence>
<organism evidence="1 2">
    <name type="scientific">Owenia fusiformis</name>
    <name type="common">Polychaete worm</name>
    <dbReference type="NCBI Taxonomy" id="6347"/>
    <lineage>
        <taxon>Eukaryota</taxon>
        <taxon>Metazoa</taxon>
        <taxon>Spiralia</taxon>
        <taxon>Lophotrochozoa</taxon>
        <taxon>Annelida</taxon>
        <taxon>Polychaeta</taxon>
        <taxon>Sedentaria</taxon>
        <taxon>Canalipalpata</taxon>
        <taxon>Sabellida</taxon>
        <taxon>Oweniida</taxon>
        <taxon>Oweniidae</taxon>
        <taxon>Owenia</taxon>
    </lineage>
</organism>